<dbReference type="PANTHER" id="PTHR43133">
    <property type="entry name" value="RNA POLYMERASE ECF-TYPE SIGMA FACTO"/>
    <property type="match status" value="1"/>
</dbReference>
<comment type="caution">
    <text evidence="7">The sequence shown here is derived from an EMBL/GenBank/DDBJ whole genome shotgun (WGS) entry which is preliminary data.</text>
</comment>
<keyword evidence="4" id="KW-0804">Transcription</keyword>
<dbReference type="Pfam" id="PF04542">
    <property type="entry name" value="Sigma70_r2"/>
    <property type="match status" value="1"/>
</dbReference>
<dbReference type="Gene3D" id="1.10.10.10">
    <property type="entry name" value="Winged helix-like DNA-binding domain superfamily/Winged helix DNA-binding domain"/>
    <property type="match status" value="1"/>
</dbReference>
<evidence type="ECO:0000256" key="4">
    <source>
        <dbReference type="ARBA" id="ARBA00023163"/>
    </source>
</evidence>
<evidence type="ECO:0000256" key="2">
    <source>
        <dbReference type="ARBA" id="ARBA00023015"/>
    </source>
</evidence>
<dbReference type="InterPro" id="IPR013325">
    <property type="entry name" value="RNA_pol_sigma_r2"/>
</dbReference>
<dbReference type="GO" id="GO:0006352">
    <property type="term" value="P:DNA-templated transcription initiation"/>
    <property type="evidence" value="ECO:0007669"/>
    <property type="project" value="InterPro"/>
</dbReference>
<protein>
    <submittedName>
        <fullName evidence="7">RNA polymerase sigma factor</fullName>
    </submittedName>
</protein>
<dbReference type="NCBIfam" id="TIGR02937">
    <property type="entry name" value="sigma70-ECF"/>
    <property type="match status" value="1"/>
</dbReference>
<dbReference type="InterPro" id="IPR039425">
    <property type="entry name" value="RNA_pol_sigma-70-like"/>
</dbReference>
<dbReference type="InterPro" id="IPR007627">
    <property type="entry name" value="RNA_pol_sigma70_r2"/>
</dbReference>
<dbReference type="AlphaFoldDB" id="A0A0G1WIE5"/>
<reference evidence="7 8" key="1">
    <citation type="journal article" date="2015" name="Nature">
        <title>rRNA introns, odd ribosomes, and small enigmatic genomes across a large radiation of phyla.</title>
        <authorList>
            <person name="Brown C.T."/>
            <person name="Hug L.A."/>
            <person name="Thomas B.C."/>
            <person name="Sharon I."/>
            <person name="Castelle C.J."/>
            <person name="Singh A."/>
            <person name="Wilkins M.J."/>
            <person name="Williams K.H."/>
            <person name="Banfield J.F."/>
        </authorList>
    </citation>
    <scope>NUCLEOTIDE SEQUENCE [LARGE SCALE GENOMIC DNA]</scope>
</reference>
<sequence length="185" mass="21630">MTDKTDEEIARRVQEGDIESFGLLVSRYEAKITRYAGKFLLNNEDAKDLAQEVFIKAYVNMQSFDASRKFSPWLYRIAHNEFINAIRKRSRMPALSFDFDAIFPHPIARETADSETNRRDLKETLDKYLDKLDAKYREPLVLYYFEEMSYQEISEILEIPMSTVGVRLQRGKAALKKIINKNDGI</sequence>
<name>A0A0G1WIE5_9BACT</name>
<dbReference type="InterPro" id="IPR036388">
    <property type="entry name" value="WH-like_DNA-bd_sf"/>
</dbReference>
<proteinExistence type="inferred from homology"/>
<dbReference type="CDD" id="cd06171">
    <property type="entry name" value="Sigma70_r4"/>
    <property type="match status" value="1"/>
</dbReference>
<organism evidence="7 8">
    <name type="scientific">Candidatus Adlerbacteria bacterium GW2011_GWC1_50_9</name>
    <dbReference type="NCBI Taxonomy" id="1618608"/>
    <lineage>
        <taxon>Bacteria</taxon>
        <taxon>Candidatus Adleribacteriota</taxon>
    </lineage>
</organism>
<dbReference type="Pfam" id="PF08281">
    <property type="entry name" value="Sigma70_r4_2"/>
    <property type="match status" value="1"/>
</dbReference>
<dbReference type="PANTHER" id="PTHR43133:SF51">
    <property type="entry name" value="RNA POLYMERASE SIGMA FACTOR"/>
    <property type="match status" value="1"/>
</dbReference>
<dbReference type="InterPro" id="IPR013249">
    <property type="entry name" value="RNA_pol_sigma70_r4_t2"/>
</dbReference>
<gene>
    <name evidence="7" type="ORF">UY61_C0079G0007</name>
</gene>
<dbReference type="SUPFAM" id="SSF88946">
    <property type="entry name" value="Sigma2 domain of RNA polymerase sigma factors"/>
    <property type="match status" value="1"/>
</dbReference>
<evidence type="ECO:0000259" key="6">
    <source>
        <dbReference type="Pfam" id="PF08281"/>
    </source>
</evidence>
<evidence type="ECO:0000256" key="3">
    <source>
        <dbReference type="ARBA" id="ARBA00023082"/>
    </source>
</evidence>
<dbReference type="InterPro" id="IPR014284">
    <property type="entry name" value="RNA_pol_sigma-70_dom"/>
</dbReference>
<dbReference type="InterPro" id="IPR013324">
    <property type="entry name" value="RNA_pol_sigma_r3/r4-like"/>
</dbReference>
<dbReference type="Gene3D" id="1.10.1740.10">
    <property type="match status" value="1"/>
</dbReference>
<evidence type="ECO:0000313" key="7">
    <source>
        <dbReference type="EMBL" id="KKW18593.1"/>
    </source>
</evidence>
<dbReference type="EMBL" id="LCQQ01000079">
    <property type="protein sequence ID" value="KKW18593.1"/>
    <property type="molecule type" value="Genomic_DNA"/>
</dbReference>
<evidence type="ECO:0000256" key="1">
    <source>
        <dbReference type="ARBA" id="ARBA00010641"/>
    </source>
</evidence>
<feature type="domain" description="RNA polymerase sigma factor 70 region 4 type 2" evidence="6">
    <location>
        <begin position="124"/>
        <end position="175"/>
    </location>
</feature>
<comment type="similarity">
    <text evidence="1">Belongs to the sigma-70 factor family. ECF subfamily.</text>
</comment>
<dbReference type="GO" id="GO:0003677">
    <property type="term" value="F:DNA binding"/>
    <property type="evidence" value="ECO:0007669"/>
    <property type="project" value="InterPro"/>
</dbReference>
<evidence type="ECO:0000259" key="5">
    <source>
        <dbReference type="Pfam" id="PF04542"/>
    </source>
</evidence>
<feature type="domain" description="RNA polymerase sigma-70 region 2" evidence="5">
    <location>
        <begin position="24"/>
        <end position="91"/>
    </location>
</feature>
<keyword evidence="3" id="KW-0731">Sigma factor</keyword>
<accession>A0A0G1WIE5</accession>
<dbReference type="GO" id="GO:0016987">
    <property type="term" value="F:sigma factor activity"/>
    <property type="evidence" value="ECO:0007669"/>
    <property type="project" value="UniProtKB-KW"/>
</dbReference>
<keyword evidence="2" id="KW-0805">Transcription regulation</keyword>
<dbReference type="Proteomes" id="UP000034201">
    <property type="component" value="Unassembled WGS sequence"/>
</dbReference>
<evidence type="ECO:0000313" key="8">
    <source>
        <dbReference type="Proteomes" id="UP000034201"/>
    </source>
</evidence>
<dbReference type="SUPFAM" id="SSF88659">
    <property type="entry name" value="Sigma3 and sigma4 domains of RNA polymerase sigma factors"/>
    <property type="match status" value="1"/>
</dbReference>